<evidence type="ECO:0000256" key="9">
    <source>
        <dbReference type="ARBA" id="ARBA00048173"/>
    </source>
</evidence>
<evidence type="ECO:0000256" key="2">
    <source>
        <dbReference type="ARBA" id="ARBA00022679"/>
    </source>
</evidence>
<organism evidence="12 13">
    <name type="scientific">Edaphobacter modestus</name>
    <dbReference type="NCBI Taxonomy" id="388466"/>
    <lineage>
        <taxon>Bacteria</taxon>
        <taxon>Pseudomonadati</taxon>
        <taxon>Acidobacteriota</taxon>
        <taxon>Terriglobia</taxon>
        <taxon>Terriglobales</taxon>
        <taxon>Acidobacteriaceae</taxon>
        <taxon>Edaphobacter</taxon>
    </lineage>
</organism>
<dbReference type="SUPFAM" id="SSF56672">
    <property type="entry name" value="DNA/RNA polymerases"/>
    <property type="match status" value="1"/>
</dbReference>
<dbReference type="InterPro" id="IPR000123">
    <property type="entry name" value="Reverse_transcriptase_msDNA"/>
</dbReference>
<dbReference type="Pfam" id="PF00078">
    <property type="entry name" value="RVT_1"/>
    <property type="match status" value="1"/>
</dbReference>
<dbReference type="GO" id="GO:0046872">
    <property type="term" value="F:metal ion binding"/>
    <property type="evidence" value="ECO:0007669"/>
    <property type="project" value="UniProtKB-KW"/>
</dbReference>
<dbReference type="CDD" id="cd01651">
    <property type="entry name" value="RT_G2_intron"/>
    <property type="match status" value="1"/>
</dbReference>
<dbReference type="NCBIfam" id="TIGR04416">
    <property type="entry name" value="group_II_RT_mat"/>
    <property type="match status" value="1"/>
</dbReference>
<evidence type="ECO:0000256" key="8">
    <source>
        <dbReference type="ARBA" id="ARBA00034120"/>
    </source>
</evidence>
<dbReference type="InterPro" id="IPR043128">
    <property type="entry name" value="Rev_trsase/Diguanyl_cyclase"/>
</dbReference>
<dbReference type="InterPro" id="IPR051083">
    <property type="entry name" value="GrpII_Intron_Splice-Mob/Def"/>
</dbReference>
<evidence type="ECO:0000256" key="10">
    <source>
        <dbReference type="SAM" id="MobiDB-lite"/>
    </source>
</evidence>
<dbReference type="Proteomes" id="UP000292958">
    <property type="component" value="Unassembled WGS sequence"/>
</dbReference>
<evidence type="ECO:0000313" key="13">
    <source>
        <dbReference type="Proteomes" id="UP000292958"/>
    </source>
</evidence>
<dbReference type="PROSITE" id="PS50878">
    <property type="entry name" value="RT_POL"/>
    <property type="match status" value="1"/>
</dbReference>
<comment type="catalytic activity">
    <reaction evidence="9">
        <text>DNA(n) + a 2'-deoxyribonucleoside 5'-triphosphate = DNA(n+1) + diphosphate</text>
        <dbReference type="Rhea" id="RHEA:22508"/>
        <dbReference type="Rhea" id="RHEA-COMP:17339"/>
        <dbReference type="Rhea" id="RHEA-COMP:17340"/>
        <dbReference type="ChEBI" id="CHEBI:33019"/>
        <dbReference type="ChEBI" id="CHEBI:61560"/>
        <dbReference type="ChEBI" id="CHEBI:173112"/>
        <dbReference type="EC" id="2.7.7.49"/>
    </reaction>
</comment>
<evidence type="ECO:0000256" key="3">
    <source>
        <dbReference type="ARBA" id="ARBA00022695"/>
    </source>
</evidence>
<keyword evidence="7" id="KW-0051">Antiviral defense</keyword>
<dbReference type="Gene3D" id="3.30.70.270">
    <property type="match status" value="1"/>
</dbReference>
<name>A0A4Q7YQ42_9BACT</name>
<evidence type="ECO:0000256" key="1">
    <source>
        <dbReference type="ARBA" id="ARBA00012493"/>
    </source>
</evidence>
<evidence type="ECO:0000256" key="6">
    <source>
        <dbReference type="ARBA" id="ARBA00022918"/>
    </source>
</evidence>
<reference evidence="12 13" key="1">
    <citation type="submission" date="2019-02" db="EMBL/GenBank/DDBJ databases">
        <title>Genomic Encyclopedia of Archaeal and Bacterial Type Strains, Phase II (KMG-II): from individual species to whole genera.</title>
        <authorList>
            <person name="Goeker M."/>
        </authorList>
    </citation>
    <scope>NUCLEOTIDE SEQUENCE [LARGE SCALE GENOMIC DNA]</scope>
    <source>
        <strain evidence="12 13">DSM 18101</strain>
    </source>
</reference>
<evidence type="ECO:0000256" key="5">
    <source>
        <dbReference type="ARBA" id="ARBA00022842"/>
    </source>
</evidence>
<accession>A0A4Q7YQ42</accession>
<keyword evidence="5" id="KW-0460">Magnesium</keyword>
<keyword evidence="13" id="KW-1185">Reference proteome</keyword>
<evidence type="ECO:0000256" key="4">
    <source>
        <dbReference type="ARBA" id="ARBA00022723"/>
    </source>
</evidence>
<dbReference type="InterPro" id="IPR030931">
    <property type="entry name" value="Group_II_RT_mat"/>
</dbReference>
<dbReference type="EC" id="2.7.7.49" evidence="1"/>
<dbReference type="InterPro" id="IPR000477">
    <property type="entry name" value="RT_dom"/>
</dbReference>
<feature type="region of interest" description="Disordered" evidence="10">
    <location>
        <begin position="208"/>
        <end position="231"/>
    </location>
</feature>
<dbReference type="GO" id="GO:0003723">
    <property type="term" value="F:RNA binding"/>
    <property type="evidence" value="ECO:0007669"/>
    <property type="project" value="InterPro"/>
</dbReference>
<keyword evidence="3" id="KW-0548">Nucleotidyltransferase</keyword>
<dbReference type="GO" id="GO:0051607">
    <property type="term" value="P:defense response to virus"/>
    <property type="evidence" value="ECO:0007669"/>
    <property type="project" value="UniProtKB-KW"/>
</dbReference>
<keyword evidence="6 12" id="KW-0695">RNA-directed DNA polymerase</keyword>
<feature type="domain" description="Reverse transcriptase" evidence="11">
    <location>
        <begin position="77"/>
        <end position="317"/>
    </location>
</feature>
<comment type="similarity">
    <text evidence="8">Belongs to the bacterial reverse transcriptase family.</text>
</comment>
<keyword evidence="2" id="KW-0808">Transferase</keyword>
<proteinExistence type="inferred from homology"/>
<dbReference type="InterPro" id="IPR013597">
    <property type="entry name" value="Mat_intron_G2"/>
</dbReference>
<dbReference type="AlphaFoldDB" id="A0A4Q7YQ42"/>
<dbReference type="GO" id="GO:0003964">
    <property type="term" value="F:RNA-directed DNA polymerase activity"/>
    <property type="evidence" value="ECO:0007669"/>
    <property type="project" value="UniProtKB-KW"/>
</dbReference>
<dbReference type="EMBL" id="SHKW01000001">
    <property type="protein sequence ID" value="RZU38879.1"/>
    <property type="molecule type" value="Genomic_DNA"/>
</dbReference>
<dbReference type="InterPro" id="IPR043502">
    <property type="entry name" value="DNA/RNA_pol_sf"/>
</dbReference>
<dbReference type="PRINTS" id="PR00866">
    <property type="entry name" value="RNADNAPOLMS"/>
</dbReference>
<comment type="caution">
    <text evidence="12">The sequence shown here is derived from an EMBL/GenBank/DDBJ whole genome shotgun (WGS) entry which is preliminary data.</text>
</comment>
<protein>
    <recommendedName>
        <fullName evidence="1">RNA-directed DNA polymerase</fullName>
        <ecNumber evidence="1">2.7.7.49</ecNumber>
    </recommendedName>
</protein>
<gene>
    <name evidence="12" type="ORF">BDD14_0178</name>
</gene>
<dbReference type="Pfam" id="PF08388">
    <property type="entry name" value="GIIM"/>
    <property type="match status" value="1"/>
</dbReference>
<dbReference type="PANTHER" id="PTHR34047">
    <property type="entry name" value="NUCLEAR INTRON MATURASE 1, MITOCHONDRIAL-RELATED"/>
    <property type="match status" value="1"/>
</dbReference>
<evidence type="ECO:0000313" key="12">
    <source>
        <dbReference type="EMBL" id="RZU38879.1"/>
    </source>
</evidence>
<dbReference type="PANTHER" id="PTHR34047:SF8">
    <property type="entry name" value="PROTEIN YKFC"/>
    <property type="match status" value="1"/>
</dbReference>
<evidence type="ECO:0000259" key="11">
    <source>
        <dbReference type="PROSITE" id="PS50878"/>
    </source>
</evidence>
<keyword evidence="4" id="KW-0479">Metal-binding</keyword>
<sequence length="441" mass="50605">MSLTILTSVQKLQMALHAKAKESPDFRFYALYDKVYRTDVLVYAYQRCKANRGAAGMDNQTFEDIEQYGVERWLDELAQELKSRTYQPQPVRRVYIPKPDGKQRPLGIPTIRDRVVQTAAMSVLEPIFEADLQPEQYAYRADRSALDAVRHVHKLINTGHRKIVDADLSSYFDSVPHAELMRSVARRVVDGAMLHLIKMWLEAPVEETDEHGNQRRSVRNRDEGRGTPQGAPISPLLSNLYMRRFVLGWKELGYEARWEAYIVNYADDLVICCRTGAKQALDTMQKMMSKLKLTVNDSKTRVCSVPEEKFDFLGYTFGQCYSPKTGRAYLGTVPARKRVRRIRGEIREMTGRSTTSLDPLTIVTKLNRTMCGWANYFCLGPVSTAYRAVDGYAAMRLRLWLRTKHKLSGRANGMFPDTHLYGALGLVRLDRRTRNFPWAKA</sequence>
<evidence type="ECO:0000256" key="7">
    <source>
        <dbReference type="ARBA" id="ARBA00023118"/>
    </source>
</evidence>